<dbReference type="Proteomes" id="UP001056778">
    <property type="component" value="Chromosome 1"/>
</dbReference>
<proteinExistence type="predicted"/>
<keyword evidence="2" id="KW-1185">Reference proteome</keyword>
<organism evidence="1 2">
    <name type="scientific">Holotrichia oblita</name>
    <name type="common">Chafer beetle</name>
    <dbReference type="NCBI Taxonomy" id="644536"/>
    <lineage>
        <taxon>Eukaryota</taxon>
        <taxon>Metazoa</taxon>
        <taxon>Ecdysozoa</taxon>
        <taxon>Arthropoda</taxon>
        <taxon>Hexapoda</taxon>
        <taxon>Insecta</taxon>
        <taxon>Pterygota</taxon>
        <taxon>Neoptera</taxon>
        <taxon>Endopterygota</taxon>
        <taxon>Coleoptera</taxon>
        <taxon>Polyphaga</taxon>
        <taxon>Scarabaeiformia</taxon>
        <taxon>Scarabaeidae</taxon>
        <taxon>Melolonthinae</taxon>
        <taxon>Holotrichia</taxon>
    </lineage>
</organism>
<name>A0ACB9TU54_HOLOL</name>
<keyword evidence="1" id="KW-0687">Ribonucleoprotein</keyword>
<gene>
    <name evidence="1" type="ORF">MML48_1g04628</name>
</gene>
<accession>A0ACB9TU54</accession>
<protein>
    <submittedName>
        <fullName evidence="1">28s ribosomal protein s34 mitochondrial</fullName>
    </submittedName>
</protein>
<reference evidence="1" key="1">
    <citation type="submission" date="2022-04" db="EMBL/GenBank/DDBJ databases">
        <title>Chromosome-scale genome assembly of Holotrichia oblita Faldermann.</title>
        <authorList>
            <person name="Rongchong L."/>
        </authorList>
    </citation>
    <scope>NUCLEOTIDE SEQUENCE</scope>
    <source>
        <strain evidence="1">81SQS9</strain>
    </source>
</reference>
<sequence length="141" mass="16134">MPYKYIGRTHSFKGKTLWEIVGNLKNFGVGRLVNLRKVKVLLEKTFRGVTNPKPVCIESASYKTDYCLIPKDEEQRYCQYKAPVTNEKIFPSEPVVEPVMDIVYNDKKRRIAKEGEKPTIEIKIGLGKPAALSLYKGIKLE</sequence>
<evidence type="ECO:0000313" key="2">
    <source>
        <dbReference type="Proteomes" id="UP001056778"/>
    </source>
</evidence>
<comment type="caution">
    <text evidence="1">The sequence shown here is derived from an EMBL/GenBank/DDBJ whole genome shotgun (WGS) entry which is preliminary data.</text>
</comment>
<evidence type="ECO:0000313" key="1">
    <source>
        <dbReference type="EMBL" id="KAI4470283.1"/>
    </source>
</evidence>
<keyword evidence="1" id="KW-0689">Ribosomal protein</keyword>
<dbReference type="EMBL" id="CM043015">
    <property type="protein sequence ID" value="KAI4470283.1"/>
    <property type="molecule type" value="Genomic_DNA"/>
</dbReference>